<organism evidence="3 4">
    <name type="scientific">Ceratopteris richardii</name>
    <name type="common">Triangle waterfern</name>
    <dbReference type="NCBI Taxonomy" id="49495"/>
    <lineage>
        <taxon>Eukaryota</taxon>
        <taxon>Viridiplantae</taxon>
        <taxon>Streptophyta</taxon>
        <taxon>Embryophyta</taxon>
        <taxon>Tracheophyta</taxon>
        <taxon>Polypodiopsida</taxon>
        <taxon>Polypodiidae</taxon>
        <taxon>Polypodiales</taxon>
        <taxon>Pteridineae</taxon>
        <taxon>Pteridaceae</taxon>
        <taxon>Parkerioideae</taxon>
        <taxon>Ceratopteris</taxon>
    </lineage>
</organism>
<feature type="region of interest" description="Disordered" evidence="2">
    <location>
        <begin position="236"/>
        <end position="273"/>
    </location>
</feature>
<feature type="compositionally biased region" description="Polar residues" evidence="2">
    <location>
        <begin position="688"/>
        <end position="702"/>
    </location>
</feature>
<dbReference type="Proteomes" id="UP000825935">
    <property type="component" value="Chromosome 29"/>
</dbReference>
<dbReference type="GO" id="GO:0032451">
    <property type="term" value="F:demethylase activity"/>
    <property type="evidence" value="ECO:0007669"/>
    <property type="project" value="InterPro"/>
</dbReference>
<dbReference type="GO" id="GO:0003729">
    <property type="term" value="F:mRNA binding"/>
    <property type="evidence" value="ECO:0007669"/>
    <property type="project" value="InterPro"/>
</dbReference>
<feature type="region of interest" description="Disordered" evidence="2">
    <location>
        <begin position="746"/>
        <end position="770"/>
    </location>
</feature>
<comment type="caution">
    <text evidence="3">The sequence shown here is derived from an EMBL/GenBank/DDBJ whole genome shotgun (WGS) entry which is preliminary data.</text>
</comment>
<sequence>MASGGLPNQPLPATFMAQLAKNYSFGHSNVGLSDNRGPAPPPGLPSASIHPSHILPDERDAFISWIRGEFAAANAIIDAMCQHLRAIGEPSEYESLFACIHRRRSNWAVVLNMQQFFPVAEVVHALQQATFQKQQAHNNFNNEPYRLYRNKEDLNDPRNINLLRGLKEEALNVIPQTEISVADVSAALSSDPPLSNLSMSEEVTKGKSIQSPASRTNKLDTSQRLSKVAIDSIEQSTNKVPPNPTVTKSLEGRENITGSKSKTSSTYIKPPGSSSGKLFSTDFTTLSKQEQDARLPMIKVSKHFQCWEPVEGSLVNVAEGLELYENVLNTHEASQVAALISELQSAGKRGELDGKSFVVQKRALGKNSSREVIQFCTDSNKAAEDRMDSMPLVFSSLIDRLILWQILPPSKRPNYCSIEVLEEGEDCLPYLSYQHVDQYFCCLFLMAESTIVFGHKLLSDGGDHKSHFRLLLPSGSVLVVQGNSAGIANRTIIPSPRKRIMVTFTKLLHNKATNVIQSCGPFTLEQLSMPNSLFTSTSAVAAPVWPPIGLPGGRPGVQGSMPAMMKHISIARPSGMLPMPSFRPVPRVPHPIPQHLVTPGNMQGIVPTGTARMVPPVVFSPAGWQPVPSQVPPRLPNTGTGVFFPSSASDGGSNVGRSQTESGIVTLSPPSAKSETFVASSSAVFSSERQQNTSPKSTTSMVQDEKVKEKGDPSAFASSKAGNETSAVRKNTKESAHADLKLVANSNTTIKEDQQHRAFHISNKASGSKS</sequence>
<feature type="region of interest" description="Disordered" evidence="2">
    <location>
        <begin position="636"/>
        <end position="733"/>
    </location>
</feature>
<feature type="compositionally biased region" description="Polar residues" evidence="2">
    <location>
        <begin position="646"/>
        <end position="674"/>
    </location>
</feature>
<gene>
    <name evidence="3" type="ORF">KP509_29G063600</name>
</gene>
<dbReference type="InterPro" id="IPR044842">
    <property type="entry name" value="ALKBH9B/ALKBH10B-like"/>
</dbReference>
<dbReference type="PANTHER" id="PTHR31447">
    <property type="entry name" value="HYDROXYPROLINE-RICH GLYCOPROTEIN FAMILY PROTEIN-RELATED"/>
    <property type="match status" value="1"/>
</dbReference>
<keyword evidence="4" id="KW-1185">Reference proteome</keyword>
<evidence type="ECO:0000313" key="4">
    <source>
        <dbReference type="Proteomes" id="UP000825935"/>
    </source>
</evidence>
<dbReference type="AlphaFoldDB" id="A0A8T2R9F9"/>
<reference evidence="3" key="1">
    <citation type="submission" date="2021-08" db="EMBL/GenBank/DDBJ databases">
        <title>WGS assembly of Ceratopteris richardii.</title>
        <authorList>
            <person name="Marchant D.B."/>
            <person name="Chen G."/>
            <person name="Jenkins J."/>
            <person name="Shu S."/>
            <person name="Leebens-Mack J."/>
            <person name="Grimwood J."/>
            <person name="Schmutz J."/>
            <person name="Soltis P."/>
            <person name="Soltis D."/>
            <person name="Chen Z.-H."/>
        </authorList>
    </citation>
    <scope>NUCLEOTIDE SEQUENCE</scope>
    <source>
        <strain evidence="3">Whitten #5841</strain>
        <tissue evidence="3">Leaf</tissue>
    </source>
</reference>
<evidence type="ECO:0000256" key="2">
    <source>
        <dbReference type="SAM" id="MobiDB-lite"/>
    </source>
</evidence>
<feature type="compositionally biased region" description="Low complexity" evidence="2">
    <location>
        <begin position="677"/>
        <end position="687"/>
    </location>
</feature>
<accession>A0A8T2R9F9</accession>
<dbReference type="Gene3D" id="2.60.120.590">
    <property type="entry name" value="Alpha-ketoglutarate-dependent dioxygenase AlkB-like"/>
    <property type="match status" value="1"/>
</dbReference>
<feature type="compositionally biased region" description="Polar residues" evidence="2">
    <location>
        <begin position="236"/>
        <end position="248"/>
    </location>
</feature>
<feature type="region of interest" description="Disordered" evidence="2">
    <location>
        <begin position="193"/>
        <end position="223"/>
    </location>
</feature>
<dbReference type="EMBL" id="CM035434">
    <property type="protein sequence ID" value="KAH7292348.1"/>
    <property type="molecule type" value="Genomic_DNA"/>
</dbReference>
<dbReference type="OrthoDB" id="1916097at2759"/>
<comment type="similarity">
    <text evidence="1">Belongs to the alkB family.</text>
</comment>
<feature type="compositionally biased region" description="Basic and acidic residues" evidence="2">
    <location>
        <begin position="703"/>
        <end position="712"/>
    </location>
</feature>
<feature type="compositionally biased region" description="Polar residues" evidence="2">
    <location>
        <begin position="716"/>
        <end position="729"/>
    </location>
</feature>
<dbReference type="OMA" id="NWILDGR"/>
<dbReference type="GO" id="GO:0006402">
    <property type="term" value="P:mRNA catabolic process"/>
    <property type="evidence" value="ECO:0007669"/>
    <property type="project" value="InterPro"/>
</dbReference>
<evidence type="ECO:0000313" key="3">
    <source>
        <dbReference type="EMBL" id="KAH7292348.1"/>
    </source>
</evidence>
<protein>
    <submittedName>
        <fullName evidence="3">Uncharacterized protein</fullName>
    </submittedName>
</protein>
<name>A0A8T2R9F9_CERRI</name>
<evidence type="ECO:0000256" key="1">
    <source>
        <dbReference type="ARBA" id="ARBA00007879"/>
    </source>
</evidence>
<proteinExistence type="inferred from homology"/>
<feature type="compositionally biased region" description="Polar residues" evidence="2">
    <location>
        <begin position="256"/>
        <end position="273"/>
    </location>
</feature>
<dbReference type="PANTHER" id="PTHR31447:SF0">
    <property type="entry name" value="HYDROXYPROLINE-RICH GLYCOPROTEIN FAMILY PROTEIN"/>
    <property type="match status" value="1"/>
</dbReference>
<dbReference type="InterPro" id="IPR037151">
    <property type="entry name" value="AlkB-like_sf"/>
</dbReference>